<dbReference type="STRING" id="315358.SERIO_v1c11600"/>
<proteinExistence type="inferred from homology"/>
<evidence type="ECO:0000259" key="8">
    <source>
        <dbReference type="Pfam" id="PF00266"/>
    </source>
</evidence>
<accession>A0A0H3XLA8</accession>
<name>A0A0H3XLA8_9MOLU</name>
<comment type="catalytic activity">
    <reaction evidence="6">
        <text>(sulfur carrier)-H + L-cysteine = (sulfur carrier)-SH + L-alanine</text>
        <dbReference type="Rhea" id="RHEA:43892"/>
        <dbReference type="Rhea" id="RHEA-COMP:14737"/>
        <dbReference type="Rhea" id="RHEA-COMP:14739"/>
        <dbReference type="ChEBI" id="CHEBI:29917"/>
        <dbReference type="ChEBI" id="CHEBI:35235"/>
        <dbReference type="ChEBI" id="CHEBI:57972"/>
        <dbReference type="ChEBI" id="CHEBI:64428"/>
        <dbReference type="EC" id="2.8.1.7"/>
    </reaction>
</comment>
<keyword evidence="10" id="KW-1185">Reference proteome</keyword>
<dbReference type="PATRIC" id="fig|743698.3.peg.1171"/>
<feature type="domain" description="Aminotransferase class V" evidence="8">
    <location>
        <begin position="21"/>
        <end position="394"/>
    </location>
</feature>
<evidence type="ECO:0000313" key="10">
    <source>
        <dbReference type="Proteomes" id="UP000035661"/>
    </source>
</evidence>
<evidence type="ECO:0000256" key="7">
    <source>
        <dbReference type="RuleBase" id="RU004504"/>
    </source>
</evidence>
<keyword evidence="4" id="KW-0808">Transferase</keyword>
<dbReference type="InterPro" id="IPR020578">
    <property type="entry name" value="Aminotrans_V_PyrdxlP_BS"/>
</dbReference>
<evidence type="ECO:0000256" key="6">
    <source>
        <dbReference type="ARBA" id="ARBA00050776"/>
    </source>
</evidence>
<evidence type="ECO:0000256" key="2">
    <source>
        <dbReference type="ARBA" id="ARBA00010447"/>
    </source>
</evidence>
<dbReference type="RefSeq" id="WP_047791892.1">
    <property type="nucleotide sequence ID" value="NZ_CP011856.1"/>
</dbReference>
<evidence type="ECO:0000256" key="1">
    <source>
        <dbReference type="ARBA" id="ARBA00001933"/>
    </source>
</evidence>
<evidence type="ECO:0000313" key="9">
    <source>
        <dbReference type="EMBL" id="AKM54711.1"/>
    </source>
</evidence>
<dbReference type="SUPFAM" id="SSF53383">
    <property type="entry name" value="PLP-dependent transferases"/>
    <property type="match status" value="1"/>
</dbReference>
<comment type="cofactor">
    <cofactor evidence="1 7">
        <name>pyridoxal 5'-phosphate</name>
        <dbReference type="ChEBI" id="CHEBI:597326"/>
    </cofactor>
</comment>
<dbReference type="Proteomes" id="UP000035661">
    <property type="component" value="Chromosome"/>
</dbReference>
<dbReference type="GO" id="GO:0030170">
    <property type="term" value="F:pyridoxal phosphate binding"/>
    <property type="evidence" value="ECO:0007669"/>
    <property type="project" value="InterPro"/>
</dbReference>
<dbReference type="PANTHER" id="PTHR43586">
    <property type="entry name" value="CYSTEINE DESULFURASE"/>
    <property type="match status" value="1"/>
</dbReference>
<dbReference type="EC" id="2.8.1.7" evidence="3"/>
<dbReference type="PANTHER" id="PTHR43586:SF8">
    <property type="entry name" value="CYSTEINE DESULFURASE 1, CHLOROPLASTIC"/>
    <property type="match status" value="1"/>
</dbReference>
<evidence type="ECO:0000256" key="3">
    <source>
        <dbReference type="ARBA" id="ARBA00012239"/>
    </source>
</evidence>
<dbReference type="PROSITE" id="PS00595">
    <property type="entry name" value="AA_TRANSFER_CLASS_5"/>
    <property type="match status" value="1"/>
</dbReference>
<dbReference type="InterPro" id="IPR015424">
    <property type="entry name" value="PyrdxlP-dep_Trfase"/>
</dbReference>
<organism evidence="9 10">
    <name type="scientific">Spiroplasma eriocheiris</name>
    <dbReference type="NCBI Taxonomy" id="315358"/>
    <lineage>
        <taxon>Bacteria</taxon>
        <taxon>Bacillati</taxon>
        <taxon>Mycoplasmatota</taxon>
        <taxon>Mollicutes</taxon>
        <taxon>Entomoplasmatales</taxon>
        <taxon>Spiroplasmataceae</taxon>
        <taxon>Spiroplasma</taxon>
    </lineage>
</organism>
<reference evidence="9 10" key="1">
    <citation type="journal article" date="2015" name="Genome Biol. Evol.">
        <title>Found and Lost: The Fates of Horizontally Acquired Genes in Arthropod-Symbiotic Spiroplasma.</title>
        <authorList>
            <person name="Lo W.S."/>
            <person name="Gasparich G.E."/>
            <person name="Kuo C.H."/>
        </authorList>
    </citation>
    <scope>NUCLEOTIDE SEQUENCE [LARGE SCALE GENOMIC DNA]</scope>
    <source>
        <strain evidence="10">TDA-040725-5</strain>
    </source>
</reference>
<dbReference type="InterPro" id="IPR015421">
    <property type="entry name" value="PyrdxlP-dep_Trfase_major"/>
</dbReference>
<protein>
    <recommendedName>
        <fullName evidence="3">cysteine desulfurase</fullName>
        <ecNumber evidence="3">2.8.1.7</ecNumber>
    </recommendedName>
</protein>
<dbReference type="Pfam" id="PF00266">
    <property type="entry name" value="Aminotran_5"/>
    <property type="match status" value="1"/>
</dbReference>
<dbReference type="AlphaFoldDB" id="A0A0H3XLA8"/>
<evidence type="ECO:0000256" key="4">
    <source>
        <dbReference type="ARBA" id="ARBA00022679"/>
    </source>
</evidence>
<dbReference type="EMBL" id="CP011856">
    <property type="protein sequence ID" value="AKM54711.1"/>
    <property type="molecule type" value="Genomic_DNA"/>
</dbReference>
<reference evidence="10" key="2">
    <citation type="submission" date="2015-06" db="EMBL/GenBank/DDBJ databases">
        <title>Complete genome sequence of Spiroplasma eriocheiris TDA-040725-5 (DSM 21848).</title>
        <authorList>
            <person name="Lo W.-S."/>
            <person name="Kuo C.-H."/>
        </authorList>
    </citation>
    <scope>NUCLEOTIDE SEQUENCE [LARGE SCALE GENOMIC DNA]</scope>
    <source>
        <strain evidence="10">TDA-040725-5</strain>
    </source>
</reference>
<keyword evidence="5" id="KW-0663">Pyridoxal phosphate</keyword>
<sequence>MVDEKNIKKLFPFFTNNPNEIYFDSAATTLKPQVVIDGIIEYYSKYGTNPHNTDSDLAYETYQKFNQVRTKVQKFINAKDSNEIVFTSGTTFALNQIAFGLEDTIQPGDEILITYQEHGSNILPWYRLAKNKAATVNFIPLKNHTLDLVALSKMISEKTKVISFANISNILGYEIDVVAVSQKIRALNPNIIIVIDCAQGILHTKTDVQKWDVDFICFSAHKMFGPTGVGVLWGKINHLKALPPLIVGGDMNARISSDELSYLLKEVPFCFEGGTQNIAGILGFAKAIDFINEIGLDDIIAYEQQLKQYAVEQFNLKLKDKIVVYNPDAKTGLLVFNVKDKFAQDVATHLGTINHITVRSGEHCSKLINQVIGESNTVRVSFSIYNNKEEIDKLVLALVNEQDFLGRLV</sequence>
<evidence type="ECO:0000256" key="5">
    <source>
        <dbReference type="ARBA" id="ARBA00022898"/>
    </source>
</evidence>
<dbReference type="Gene3D" id="3.40.640.10">
    <property type="entry name" value="Type I PLP-dependent aspartate aminotransferase-like (Major domain)"/>
    <property type="match status" value="1"/>
</dbReference>
<dbReference type="InterPro" id="IPR000192">
    <property type="entry name" value="Aminotrans_V_dom"/>
</dbReference>
<dbReference type="Gene3D" id="3.90.1150.10">
    <property type="entry name" value="Aspartate Aminotransferase, domain 1"/>
    <property type="match status" value="1"/>
</dbReference>
<comment type="similarity">
    <text evidence="2">Belongs to the class-V pyridoxal-phosphate-dependent aminotransferase family. Csd subfamily.</text>
</comment>
<dbReference type="InterPro" id="IPR010970">
    <property type="entry name" value="Cys_dSase_SufS"/>
</dbReference>
<dbReference type="CDD" id="cd06453">
    <property type="entry name" value="SufS_like"/>
    <property type="match status" value="1"/>
</dbReference>
<dbReference type="KEGG" id="seri:SERIO_v1c11600"/>
<dbReference type="GO" id="GO:0031071">
    <property type="term" value="F:cysteine desulfurase activity"/>
    <property type="evidence" value="ECO:0007669"/>
    <property type="project" value="UniProtKB-EC"/>
</dbReference>
<dbReference type="InterPro" id="IPR015422">
    <property type="entry name" value="PyrdxlP-dep_Trfase_small"/>
</dbReference>
<gene>
    <name evidence="9" type="primary">sufS</name>
    <name evidence="9" type="ORF">SERIO_v1c11600</name>
</gene>
<dbReference type="GO" id="GO:0006534">
    <property type="term" value="P:cysteine metabolic process"/>
    <property type="evidence" value="ECO:0007669"/>
    <property type="project" value="InterPro"/>
</dbReference>